<name>A0A8H6G1B3_9LECA</name>
<dbReference type="GeneID" id="59284864"/>
<dbReference type="EMBL" id="JACCJC010000008">
    <property type="protein sequence ID" value="KAF6238689.1"/>
    <property type="molecule type" value="Genomic_DNA"/>
</dbReference>
<dbReference type="RefSeq" id="XP_037167988.1">
    <property type="nucleotide sequence ID" value="XM_037305123.1"/>
</dbReference>
<feature type="compositionally biased region" description="Polar residues" evidence="1">
    <location>
        <begin position="1"/>
        <end position="11"/>
    </location>
</feature>
<evidence type="ECO:0000256" key="1">
    <source>
        <dbReference type="SAM" id="MobiDB-lite"/>
    </source>
</evidence>
<feature type="compositionally biased region" description="Polar residues" evidence="1">
    <location>
        <begin position="19"/>
        <end position="29"/>
    </location>
</feature>
<protein>
    <submittedName>
        <fullName evidence="2">Uncharacterized protein</fullName>
    </submittedName>
</protein>
<evidence type="ECO:0000313" key="2">
    <source>
        <dbReference type="EMBL" id="KAF6238689.1"/>
    </source>
</evidence>
<feature type="region of interest" description="Disordered" evidence="1">
    <location>
        <begin position="1"/>
        <end position="84"/>
    </location>
</feature>
<evidence type="ECO:0000313" key="3">
    <source>
        <dbReference type="Proteomes" id="UP000578531"/>
    </source>
</evidence>
<dbReference type="Proteomes" id="UP000578531">
    <property type="component" value="Unassembled WGS sequence"/>
</dbReference>
<organism evidence="2 3">
    <name type="scientific">Letharia columbiana</name>
    <dbReference type="NCBI Taxonomy" id="112416"/>
    <lineage>
        <taxon>Eukaryota</taxon>
        <taxon>Fungi</taxon>
        <taxon>Dikarya</taxon>
        <taxon>Ascomycota</taxon>
        <taxon>Pezizomycotina</taxon>
        <taxon>Lecanoromycetes</taxon>
        <taxon>OSLEUM clade</taxon>
        <taxon>Lecanoromycetidae</taxon>
        <taxon>Lecanorales</taxon>
        <taxon>Lecanorineae</taxon>
        <taxon>Parmeliaceae</taxon>
        <taxon>Letharia</taxon>
    </lineage>
</organism>
<keyword evidence="3" id="KW-1185">Reference proteome</keyword>
<comment type="caution">
    <text evidence="2">The sequence shown here is derived from an EMBL/GenBank/DDBJ whole genome shotgun (WGS) entry which is preliminary data.</text>
</comment>
<proteinExistence type="predicted"/>
<gene>
    <name evidence="2" type="ORF">HO173_003195</name>
</gene>
<reference evidence="2 3" key="1">
    <citation type="journal article" date="2020" name="Genomics">
        <title>Complete, high-quality genomes from long-read metagenomic sequencing of two wolf lichen thalli reveals enigmatic genome architecture.</title>
        <authorList>
            <person name="McKenzie S.K."/>
            <person name="Walston R.F."/>
            <person name="Allen J.L."/>
        </authorList>
    </citation>
    <scope>NUCLEOTIDE SEQUENCE [LARGE SCALE GENOMIC DNA]</scope>
    <source>
        <strain evidence="2">WasteWater2</strain>
    </source>
</reference>
<sequence length="96" mass="10569">MEKTPMKTSTLETRRAREQTTSTSANQPTYLHRRQHLIFFDAATLASPPAPSNTHKPAKRVSPSPNGSDRRSGAPLAQSGFSDTDCKYTVKGLHML</sequence>
<accession>A0A8H6G1B3</accession>
<dbReference type="AlphaFoldDB" id="A0A8H6G1B3"/>